<dbReference type="PANTHER" id="PTHR11748">
    <property type="entry name" value="D-LACTATE DEHYDROGENASE"/>
    <property type="match status" value="1"/>
</dbReference>
<dbReference type="GO" id="GO:1903457">
    <property type="term" value="P:lactate catabolic process"/>
    <property type="evidence" value="ECO:0007669"/>
    <property type="project" value="TreeGrafter"/>
</dbReference>
<sequence>MTSMILPWDKITADLSNLEIIIDPIQLTKLSLDYYHFSPILYEKLKDKRGNLVVRPTNEDEIIQIAQTCLNYKIPLTVRGAGTGNYGQCIPLEGGIILDTTKMSQIPWIEPGLACVEPGVKMAAFDKKAREIGWELRMAPSTYRIATIGGFIGGGSMGMGSITYGQLRDRGNVQALRIVTLEEEPCIIELRGDEVQKVNHAYGTNGIITQLELPLAPAYPWAEIIVVFDEFMTAARFGQALGDSDGMVKKLITVHAAPICPYLTGLNDYLPLGKHCALLMVSEYDLDAFHELVSEYQGEITYLKTAQEASKGTSLLEFTWNHTTLHARSVDPTLTYLQTFYFTLEKVEHFYHYFGDEVMIHLEFIKVNGKTIPAGLQLIKFTTEERLNEIIKYHEEQGAGIANPHTYILEDGGRKIIDFAQLNFKKQVDPYGLMNPGKMAAWGKE</sequence>
<keyword evidence="1" id="KW-0285">Flavoprotein</keyword>
<evidence type="ECO:0000259" key="3">
    <source>
        <dbReference type="PROSITE" id="PS51387"/>
    </source>
</evidence>
<name>A0A401ICS0_APHSA</name>
<dbReference type="AlphaFoldDB" id="A0A401ICS0"/>
<dbReference type="GO" id="GO:0004458">
    <property type="term" value="F:D-lactate dehydrogenase (cytochrome) activity"/>
    <property type="evidence" value="ECO:0007669"/>
    <property type="project" value="TreeGrafter"/>
</dbReference>
<dbReference type="Gene3D" id="3.30.465.10">
    <property type="match status" value="1"/>
</dbReference>
<gene>
    <name evidence="4" type="ORF">AsFPU1_0457</name>
</gene>
<dbReference type="InterPro" id="IPR016164">
    <property type="entry name" value="FAD-linked_Oxase-like_C"/>
</dbReference>
<dbReference type="InterPro" id="IPR016166">
    <property type="entry name" value="FAD-bd_PCMH"/>
</dbReference>
<proteinExistence type="predicted"/>
<comment type="caution">
    <text evidence="4">The sequence shown here is derived from an EMBL/GenBank/DDBJ whole genome shotgun (WGS) entry which is preliminary data.</text>
</comment>
<dbReference type="EMBL" id="BDQK01000001">
    <property type="protein sequence ID" value="GBF79065.1"/>
    <property type="molecule type" value="Genomic_DNA"/>
</dbReference>
<keyword evidence="5" id="KW-1185">Reference proteome</keyword>
<organism evidence="4 5">
    <name type="scientific">Aphanothece sacrum FPU1</name>
    <dbReference type="NCBI Taxonomy" id="1920663"/>
    <lineage>
        <taxon>Bacteria</taxon>
        <taxon>Bacillati</taxon>
        <taxon>Cyanobacteriota</taxon>
        <taxon>Cyanophyceae</taxon>
        <taxon>Oscillatoriophycideae</taxon>
        <taxon>Chroococcales</taxon>
        <taxon>Aphanothecaceae</taxon>
        <taxon>Aphanothece</taxon>
    </lineage>
</organism>
<dbReference type="GO" id="GO:0071949">
    <property type="term" value="F:FAD binding"/>
    <property type="evidence" value="ECO:0007669"/>
    <property type="project" value="InterPro"/>
</dbReference>
<keyword evidence="2" id="KW-0274">FAD</keyword>
<evidence type="ECO:0000256" key="1">
    <source>
        <dbReference type="ARBA" id="ARBA00022630"/>
    </source>
</evidence>
<dbReference type="OrthoDB" id="9811261at2"/>
<dbReference type="Proteomes" id="UP000287247">
    <property type="component" value="Unassembled WGS sequence"/>
</dbReference>
<accession>A0A401ICS0</accession>
<dbReference type="InterPro" id="IPR016169">
    <property type="entry name" value="FAD-bd_PCMH_sub2"/>
</dbReference>
<dbReference type="Pfam" id="PF01565">
    <property type="entry name" value="FAD_binding_4"/>
    <property type="match status" value="1"/>
</dbReference>
<dbReference type="InterPro" id="IPR006094">
    <property type="entry name" value="Oxid_FAD_bind_N"/>
</dbReference>
<protein>
    <submittedName>
        <fullName evidence="4">FAD dependent oxidoreductase</fullName>
    </submittedName>
</protein>
<evidence type="ECO:0000313" key="5">
    <source>
        <dbReference type="Proteomes" id="UP000287247"/>
    </source>
</evidence>
<feature type="domain" description="FAD-binding PCMH-type" evidence="3">
    <location>
        <begin position="45"/>
        <end position="218"/>
    </location>
</feature>
<dbReference type="SUPFAM" id="SSF56176">
    <property type="entry name" value="FAD-binding/transporter-associated domain-like"/>
    <property type="match status" value="1"/>
</dbReference>
<dbReference type="SUPFAM" id="SSF55103">
    <property type="entry name" value="FAD-linked oxidases, C-terminal domain"/>
    <property type="match status" value="1"/>
</dbReference>
<evidence type="ECO:0000256" key="2">
    <source>
        <dbReference type="ARBA" id="ARBA00022827"/>
    </source>
</evidence>
<reference evidence="5" key="1">
    <citation type="submission" date="2017-05" db="EMBL/GenBank/DDBJ databases">
        <title>Physiological properties and genetic analysis related to exopolysaccharide production of fresh-water unicellular cyanobacterium Aphanothece sacrum, Suizenji Nori, that has been cultured as a food source in Japan.</title>
        <authorList>
            <person name="Kanesaki Y."/>
            <person name="Yoshikawa S."/>
            <person name="Ohki K."/>
        </authorList>
    </citation>
    <scope>NUCLEOTIDE SEQUENCE [LARGE SCALE GENOMIC DNA]</scope>
    <source>
        <strain evidence="5">FPU1</strain>
    </source>
</reference>
<dbReference type="InterPro" id="IPR036318">
    <property type="entry name" value="FAD-bd_PCMH-like_sf"/>
</dbReference>
<evidence type="ECO:0000313" key="4">
    <source>
        <dbReference type="EMBL" id="GBF79065.1"/>
    </source>
</evidence>
<dbReference type="PROSITE" id="PS51387">
    <property type="entry name" value="FAD_PCMH"/>
    <property type="match status" value="1"/>
</dbReference>
<dbReference type="GO" id="GO:0008720">
    <property type="term" value="F:D-lactate dehydrogenase (NAD+) activity"/>
    <property type="evidence" value="ECO:0007669"/>
    <property type="project" value="TreeGrafter"/>
</dbReference>
<dbReference type="PANTHER" id="PTHR11748:SF119">
    <property type="entry name" value="D-2-HYDROXYGLUTARATE DEHYDROGENASE"/>
    <property type="match status" value="1"/>
</dbReference>